<evidence type="ECO:0000256" key="12">
    <source>
        <dbReference type="SAM" id="Phobius"/>
    </source>
</evidence>
<keyword evidence="8 12" id="KW-1133">Transmembrane helix</keyword>
<evidence type="ECO:0000256" key="9">
    <source>
        <dbReference type="ARBA" id="ARBA00023136"/>
    </source>
</evidence>
<evidence type="ECO:0000256" key="3">
    <source>
        <dbReference type="ARBA" id="ARBA00006683"/>
    </source>
</evidence>
<feature type="domain" description="Polysaccharide chain length determinant N-terminal" evidence="13">
    <location>
        <begin position="2"/>
        <end position="73"/>
    </location>
</feature>
<organism evidence="15 16">
    <name type="scientific">Ligilactobacillus pabuli</name>
    <dbReference type="NCBI Taxonomy" id="2886039"/>
    <lineage>
        <taxon>Bacteria</taxon>
        <taxon>Bacillati</taxon>
        <taxon>Bacillota</taxon>
        <taxon>Bacilli</taxon>
        <taxon>Lactobacillales</taxon>
        <taxon>Lactobacillaceae</taxon>
        <taxon>Ligilactobacillus</taxon>
    </lineage>
</organism>
<evidence type="ECO:0000256" key="2">
    <source>
        <dbReference type="ARBA" id="ARBA00005132"/>
    </source>
</evidence>
<keyword evidence="5" id="KW-1003">Cell membrane</keyword>
<evidence type="ECO:0000256" key="1">
    <source>
        <dbReference type="ARBA" id="ARBA00004651"/>
    </source>
</evidence>
<evidence type="ECO:0000256" key="4">
    <source>
        <dbReference type="ARBA" id="ARBA00020739"/>
    </source>
</evidence>
<dbReference type="InterPro" id="IPR003856">
    <property type="entry name" value="LPS_length_determ_N"/>
</dbReference>
<evidence type="ECO:0000259" key="13">
    <source>
        <dbReference type="Pfam" id="PF02706"/>
    </source>
</evidence>
<comment type="subcellular location">
    <subcellularLocation>
        <location evidence="1">Cell membrane</location>
        <topology evidence="1">Multi-pass membrane protein</topology>
    </subcellularLocation>
</comment>
<dbReference type="EMBL" id="BQXH01000026">
    <property type="protein sequence ID" value="GKS82324.1"/>
    <property type="molecule type" value="Genomic_DNA"/>
</dbReference>
<dbReference type="Proteomes" id="UP001055149">
    <property type="component" value="Unassembled WGS sequence"/>
</dbReference>
<dbReference type="PANTHER" id="PTHR32309">
    <property type="entry name" value="TYROSINE-PROTEIN KINASE"/>
    <property type="match status" value="1"/>
</dbReference>
<evidence type="ECO:0000256" key="6">
    <source>
        <dbReference type="ARBA" id="ARBA00022692"/>
    </source>
</evidence>
<feature type="transmembrane region" description="Helical" evidence="12">
    <location>
        <begin position="155"/>
        <end position="176"/>
    </location>
</feature>
<protein>
    <recommendedName>
        <fullName evidence="4">Capsular polysaccharide biosynthesis protein CpsC</fullName>
    </recommendedName>
</protein>
<name>A0ABQ5JJV4_9LACO</name>
<keyword evidence="7" id="KW-0972">Capsule biogenesis/degradation</keyword>
<dbReference type="InterPro" id="IPR050445">
    <property type="entry name" value="Bact_polysacc_biosynth/exp"/>
</dbReference>
<reference evidence="15" key="1">
    <citation type="journal article" date="2022" name="Int. J. Syst. Evol. Microbiol.">
        <title>A novel species of lactic acid bacteria, Ligilactobacillus pabuli sp. nov., isolated from alfalfa silage.</title>
        <authorList>
            <person name="Tohno M."/>
            <person name="Tanizawa Y."/>
            <person name="Sawada H."/>
            <person name="Sakamoto M."/>
            <person name="Ohkuma M."/>
            <person name="Kobayashi H."/>
        </authorList>
    </citation>
    <scope>NUCLEOTIDE SEQUENCE</scope>
    <source>
        <strain evidence="15">AF129</strain>
    </source>
</reference>
<evidence type="ECO:0000256" key="5">
    <source>
        <dbReference type="ARBA" id="ARBA00022475"/>
    </source>
</evidence>
<comment type="similarity">
    <text evidence="3">Belongs to the CpsC/CapA family.</text>
</comment>
<keyword evidence="9 12" id="KW-0472">Membrane</keyword>
<evidence type="ECO:0000313" key="15">
    <source>
        <dbReference type="EMBL" id="GKS82324.1"/>
    </source>
</evidence>
<proteinExistence type="inferred from homology"/>
<dbReference type="PANTHER" id="PTHR32309:SF13">
    <property type="entry name" value="FERRIC ENTEROBACTIN TRANSPORT PROTEIN FEPE"/>
    <property type="match status" value="1"/>
</dbReference>
<feature type="transmembrane region" description="Helical" evidence="12">
    <location>
        <begin position="6"/>
        <end position="26"/>
    </location>
</feature>
<dbReference type="Pfam" id="PF13807">
    <property type="entry name" value="GNVR"/>
    <property type="match status" value="1"/>
</dbReference>
<comment type="function">
    <text evidence="11">Required for CpsD phosphorylation. Involved in the regulation of capsular polysaccharide biosynthesis. May be part of a complex that directs the coordinated polymerization and export to the cell surface of the capsular polysaccharide.</text>
</comment>
<evidence type="ECO:0000256" key="11">
    <source>
        <dbReference type="ARBA" id="ARBA00045736"/>
    </source>
</evidence>
<keyword evidence="10" id="KW-0270">Exopolysaccharide synthesis</keyword>
<dbReference type="InterPro" id="IPR032807">
    <property type="entry name" value="GNVR"/>
</dbReference>
<evidence type="ECO:0000256" key="7">
    <source>
        <dbReference type="ARBA" id="ARBA00022903"/>
    </source>
</evidence>
<evidence type="ECO:0000313" key="16">
    <source>
        <dbReference type="Proteomes" id="UP001055149"/>
    </source>
</evidence>
<dbReference type="Pfam" id="PF02706">
    <property type="entry name" value="Wzz"/>
    <property type="match status" value="1"/>
</dbReference>
<keyword evidence="16" id="KW-1185">Reference proteome</keyword>
<feature type="domain" description="Tyrosine-protein kinase G-rich" evidence="14">
    <location>
        <begin position="119"/>
        <end position="178"/>
    </location>
</feature>
<sequence>MIVTWAIVGIIISLCVTFILITPKYSSTVDLLVNQKVNNTQAQFTAQQADLQAINTYKDILKKPIILRSVLSEAKKKDNYQGSIDDLSKAIEIKNQTNSQVISITVKDKNAYVAADLANLISKRFTSHIKKIMKIDNVTIVSKALPNKDKVTPKVPLNILVGLIVGFLVGSLIVILKELSNTKITESDFLTDELGLTLLGKVYHIENQNLHAVTILQDNSSVRKRRI</sequence>
<evidence type="ECO:0000256" key="8">
    <source>
        <dbReference type="ARBA" id="ARBA00022989"/>
    </source>
</evidence>
<comment type="caution">
    <text evidence="15">The sequence shown here is derived from an EMBL/GenBank/DDBJ whole genome shotgun (WGS) entry which is preliminary data.</text>
</comment>
<keyword evidence="6 12" id="KW-0812">Transmembrane</keyword>
<accession>A0ABQ5JJV4</accession>
<evidence type="ECO:0000259" key="14">
    <source>
        <dbReference type="Pfam" id="PF13807"/>
    </source>
</evidence>
<gene>
    <name evidence="15" type="ORF">LPAF129_20100</name>
</gene>
<comment type="pathway">
    <text evidence="2">Capsule biogenesis; capsule polysaccharide biosynthesis.</text>
</comment>
<evidence type="ECO:0000256" key="10">
    <source>
        <dbReference type="ARBA" id="ARBA00023169"/>
    </source>
</evidence>